<feature type="transmembrane region" description="Helical" evidence="1">
    <location>
        <begin position="340"/>
        <end position="362"/>
    </location>
</feature>
<dbReference type="Proteomes" id="UP000011841">
    <property type="component" value="Chromosome"/>
</dbReference>
<protein>
    <recommendedName>
        <fullName evidence="4">DUF898 domain-containing protein</fullName>
    </recommendedName>
</protein>
<dbReference type="HOGENOM" id="CLU_049287_1_0_5"/>
<accession>M4Z2T9</accession>
<sequence length="408" mass="45530">MNQMSYVPEQPPPLPPLPALFSGARREFFKLASRGAALELITLGFYRFWLATDIRRHLWVNTAVDGDAAEYTGRGKELLIGFLFAMAILVPIYLAYFAVGVEAERYQGFASVPLVIAFYAFGQFAIYRARRYRLTRTVWRGVRFWMDGSGWAYAGRAMLWTLLAVVTLGLAWPWREAALERYKMQHSFYGDLRGDFEGRGWEFFKRAWYLWLAPPAAAGAVALLMHLAFNSGGWPSASVAGTFSAIILLVLAPFLFAHFKAVEWRWWLSGIRFGEVRLESTLPGDAFYALYWKVIAWFVLLSIASTIYFSAVIAVTARLLGPDGGGLQQMQSLSNQIPMLVAIGLGYIIWILALNVVMRLYLVRDIWATVLDSVQVHGIEAMANVAAKGDLASALGEGFADGLDVAGF</sequence>
<keyword evidence="1" id="KW-0812">Transmembrane</keyword>
<evidence type="ECO:0000256" key="1">
    <source>
        <dbReference type="SAM" id="Phobius"/>
    </source>
</evidence>
<dbReference type="eggNOG" id="COG4269">
    <property type="taxonomic scope" value="Bacteria"/>
</dbReference>
<dbReference type="EMBL" id="AP012603">
    <property type="protein sequence ID" value="BAM87583.1"/>
    <property type="molecule type" value="Genomic_DNA"/>
</dbReference>
<dbReference type="InterPro" id="IPR010295">
    <property type="entry name" value="DUF898"/>
</dbReference>
<feature type="transmembrane region" description="Helical" evidence="1">
    <location>
        <begin position="78"/>
        <end position="98"/>
    </location>
</feature>
<dbReference type="Pfam" id="PF05987">
    <property type="entry name" value="DUF898"/>
    <property type="match status" value="1"/>
</dbReference>
<dbReference type="KEGG" id="aol:S58_15750"/>
<reference evidence="2 3" key="1">
    <citation type="journal article" date="2013" name="Appl. Environ. Microbiol.">
        <title>Genome analysis suggests that the soil oligotrophic bacterium Agromonas oligotrophica (Bradyrhizobium oligotrophicum) is a nitrogen-fixing symbiont of Aeschynomene indica.</title>
        <authorList>
            <person name="Okubo T."/>
            <person name="Fukushima S."/>
            <person name="Itakura M."/>
            <person name="Oshima K."/>
            <person name="Longtonglang A."/>
            <person name="Teaumroong N."/>
            <person name="Mitsui H."/>
            <person name="Hattori M."/>
            <person name="Hattori R."/>
            <person name="Hattori T."/>
            <person name="Minamisawa K."/>
        </authorList>
    </citation>
    <scope>NUCLEOTIDE SEQUENCE [LARGE SCALE GENOMIC DNA]</scope>
    <source>
        <strain evidence="2 3">S58</strain>
    </source>
</reference>
<evidence type="ECO:0008006" key="4">
    <source>
        <dbReference type="Google" id="ProtNLM"/>
    </source>
</evidence>
<evidence type="ECO:0000313" key="2">
    <source>
        <dbReference type="EMBL" id="BAM87583.1"/>
    </source>
</evidence>
<feature type="transmembrane region" description="Helical" evidence="1">
    <location>
        <begin position="239"/>
        <end position="259"/>
    </location>
</feature>
<feature type="transmembrane region" description="Helical" evidence="1">
    <location>
        <begin position="208"/>
        <end position="227"/>
    </location>
</feature>
<feature type="transmembrane region" description="Helical" evidence="1">
    <location>
        <begin position="110"/>
        <end position="129"/>
    </location>
</feature>
<dbReference type="STRING" id="1245469.S58_15750"/>
<keyword evidence="1" id="KW-0472">Membrane</keyword>
<evidence type="ECO:0000313" key="3">
    <source>
        <dbReference type="Proteomes" id="UP000011841"/>
    </source>
</evidence>
<organism evidence="2 3">
    <name type="scientific">Bradyrhizobium oligotrophicum S58</name>
    <dbReference type="NCBI Taxonomy" id="1245469"/>
    <lineage>
        <taxon>Bacteria</taxon>
        <taxon>Pseudomonadati</taxon>
        <taxon>Pseudomonadota</taxon>
        <taxon>Alphaproteobacteria</taxon>
        <taxon>Hyphomicrobiales</taxon>
        <taxon>Nitrobacteraceae</taxon>
        <taxon>Bradyrhizobium</taxon>
    </lineage>
</organism>
<dbReference type="PATRIC" id="fig|1245469.3.peg.1616"/>
<feature type="transmembrane region" description="Helical" evidence="1">
    <location>
        <begin position="150"/>
        <end position="174"/>
    </location>
</feature>
<keyword evidence="3" id="KW-1185">Reference proteome</keyword>
<dbReference type="AlphaFoldDB" id="M4Z2T9"/>
<keyword evidence="1" id="KW-1133">Transmembrane helix</keyword>
<proteinExistence type="predicted"/>
<gene>
    <name evidence="2" type="ORF">S58_15750</name>
</gene>
<feature type="transmembrane region" description="Helical" evidence="1">
    <location>
        <begin position="294"/>
        <end position="320"/>
    </location>
</feature>
<name>M4Z2T9_9BRAD</name>